<accession>A0A316C4X5</accession>
<protein>
    <submittedName>
        <fullName evidence="3">Drug/metabolite transporter (DMT)-like permease</fullName>
    </submittedName>
</protein>
<evidence type="ECO:0000313" key="3">
    <source>
        <dbReference type="EMBL" id="PWJ84842.1"/>
    </source>
</evidence>
<feature type="transmembrane region" description="Helical" evidence="1">
    <location>
        <begin position="103"/>
        <end position="124"/>
    </location>
</feature>
<organism evidence="3 4">
    <name type="scientific">Pseudaminobacter salicylatoxidans</name>
    <dbReference type="NCBI Taxonomy" id="93369"/>
    <lineage>
        <taxon>Bacteria</taxon>
        <taxon>Pseudomonadati</taxon>
        <taxon>Pseudomonadota</taxon>
        <taxon>Alphaproteobacteria</taxon>
        <taxon>Hyphomicrobiales</taxon>
        <taxon>Phyllobacteriaceae</taxon>
        <taxon>Pseudaminobacter</taxon>
    </lineage>
</organism>
<feature type="transmembrane region" description="Helical" evidence="1">
    <location>
        <begin position="78"/>
        <end position="97"/>
    </location>
</feature>
<proteinExistence type="predicted"/>
<evidence type="ECO:0000256" key="1">
    <source>
        <dbReference type="SAM" id="Phobius"/>
    </source>
</evidence>
<dbReference type="InterPro" id="IPR037185">
    <property type="entry name" value="EmrE-like"/>
</dbReference>
<feature type="transmembrane region" description="Helical" evidence="1">
    <location>
        <begin position="279"/>
        <end position="298"/>
    </location>
</feature>
<dbReference type="Gene3D" id="1.10.3730.20">
    <property type="match status" value="1"/>
</dbReference>
<comment type="caution">
    <text evidence="3">The sequence shown here is derived from an EMBL/GenBank/DDBJ whole genome shotgun (WGS) entry which is preliminary data.</text>
</comment>
<dbReference type="InterPro" id="IPR000620">
    <property type="entry name" value="EamA_dom"/>
</dbReference>
<name>A0A316C4X5_PSESE</name>
<dbReference type="PANTHER" id="PTHR22911:SF76">
    <property type="entry name" value="EAMA DOMAIN-CONTAINING PROTEIN"/>
    <property type="match status" value="1"/>
</dbReference>
<dbReference type="GO" id="GO:0016020">
    <property type="term" value="C:membrane"/>
    <property type="evidence" value="ECO:0007669"/>
    <property type="project" value="InterPro"/>
</dbReference>
<feature type="transmembrane region" description="Helical" evidence="1">
    <location>
        <begin position="131"/>
        <end position="149"/>
    </location>
</feature>
<gene>
    <name evidence="3" type="ORF">C7441_104109</name>
</gene>
<evidence type="ECO:0000259" key="2">
    <source>
        <dbReference type="Pfam" id="PF00892"/>
    </source>
</evidence>
<feature type="domain" description="EamA" evidence="2">
    <location>
        <begin position="19"/>
        <end position="149"/>
    </location>
</feature>
<feature type="transmembrane region" description="Helical" evidence="1">
    <location>
        <begin position="252"/>
        <end position="273"/>
    </location>
</feature>
<feature type="transmembrane region" description="Helical" evidence="1">
    <location>
        <begin position="222"/>
        <end position="240"/>
    </location>
</feature>
<dbReference type="SUPFAM" id="SSF103481">
    <property type="entry name" value="Multidrug resistance efflux transporter EmrE"/>
    <property type="match status" value="1"/>
</dbReference>
<feature type="transmembrane region" description="Helical" evidence="1">
    <location>
        <begin position="191"/>
        <end position="210"/>
    </location>
</feature>
<dbReference type="AlphaFoldDB" id="A0A316C4X5"/>
<keyword evidence="1" id="KW-1133">Transmembrane helix</keyword>
<evidence type="ECO:0000313" key="4">
    <source>
        <dbReference type="Proteomes" id="UP000245396"/>
    </source>
</evidence>
<keyword evidence="1" id="KW-0812">Transmembrane</keyword>
<dbReference type="PANTHER" id="PTHR22911">
    <property type="entry name" value="ACYL-MALONYL CONDENSING ENZYME-RELATED"/>
    <property type="match status" value="1"/>
</dbReference>
<feature type="transmembrane region" description="Helical" evidence="1">
    <location>
        <begin position="20"/>
        <end position="39"/>
    </location>
</feature>
<feature type="domain" description="EamA" evidence="2">
    <location>
        <begin position="162"/>
        <end position="293"/>
    </location>
</feature>
<dbReference type="EMBL" id="QGGG01000004">
    <property type="protein sequence ID" value="PWJ84842.1"/>
    <property type="molecule type" value="Genomic_DNA"/>
</dbReference>
<dbReference type="Proteomes" id="UP000245396">
    <property type="component" value="Unassembled WGS sequence"/>
</dbReference>
<reference evidence="3 4" key="1">
    <citation type="submission" date="2018-05" db="EMBL/GenBank/DDBJ databases">
        <title>Genomic Encyclopedia of Type Strains, Phase IV (KMG-IV): sequencing the most valuable type-strain genomes for metagenomic binning, comparative biology and taxonomic classification.</title>
        <authorList>
            <person name="Goeker M."/>
        </authorList>
    </citation>
    <scope>NUCLEOTIDE SEQUENCE [LARGE SCALE GENOMIC DNA]</scope>
    <source>
        <strain evidence="3 4">DSM 6986</strain>
    </source>
</reference>
<keyword evidence="4" id="KW-1185">Reference proteome</keyword>
<dbReference type="Pfam" id="PF00892">
    <property type="entry name" value="EamA"/>
    <property type="match status" value="2"/>
</dbReference>
<feature type="transmembrane region" description="Helical" evidence="1">
    <location>
        <begin position="45"/>
        <end position="66"/>
    </location>
</feature>
<feature type="transmembrane region" description="Helical" evidence="1">
    <location>
        <begin position="161"/>
        <end position="179"/>
    </location>
</feature>
<sequence length="309" mass="32162">MLRQGAPAAPAGERMGRATLIGFAAVAMWALLALLTDASGQVPPFLLSAITFAIGTCVGLVARLFMKPPANAPKIPPQVWVIGIGGLFGYHFFYFTALRNAPAVEASLIAYLWPLLIVLGSALMPGERLRWNHIAGALLGLAGTFLIVTKGGGLSFDRSYSFGYAMAGVCAFLWSGYSLASRRFPAVPTTVVTWFCAATAALSFLCHLALEQTVLPASAGQWLAVLGLGLMPVGAAFYTWDFGVKHGNIQVLGAASYAAPLLSTLVLILAGFAEPTPSIIAACILITGGAVLAAKSMLFGKTKPASAEA</sequence>
<keyword evidence="1" id="KW-0472">Membrane</keyword>